<comment type="caution">
    <text evidence="2">The sequence shown here is derived from an EMBL/GenBank/DDBJ whole genome shotgun (WGS) entry which is preliminary data.</text>
</comment>
<accession>A0ABV0M5X8</accession>
<sequence length="461" mass="49447">MTEWLDAALAYVERWMGFQMQLTEQPGCVVAVAKKSELVFSRALGTADLRTGKALTPEHRFRVASHSKTFTATGIMKLQEAGKLHLDDKIGKYVPGLDATVAETTIAQLLSHAAGIMRDGRRSSHWQVTAPFFDDPALREELALPLVIDANTRFKYSNLGFGLLGFAIEAITGEPYIGWISREVVAASGLEQTTPDMPVAPGAPLAFGHSGRLPFGRGVINGHQPTFALAAATGFVSTAGDLARFFASLDPAAETSILSPASRREMTRRHWQVPHSCEPRYYGLGTMLMEASGHALIGHGGSFPGFISRSATIPDWGISLSVVTNSIDGPANAWLEGIVSIMDRFSKHGAPAERVADWASRWWSLWTAIDLVPMGDKVFIANPGAPKPFTDEAELEITGAAEGRIVLANGFGSHGEPVRLGFDATGRPDHLFLGGGDWSSDPRHLSISYDGLASGPKSTAA</sequence>
<evidence type="ECO:0000313" key="3">
    <source>
        <dbReference type="Proteomes" id="UP001496627"/>
    </source>
</evidence>
<dbReference type="PANTHER" id="PTHR46825">
    <property type="entry name" value="D-ALANYL-D-ALANINE-CARBOXYPEPTIDASE/ENDOPEPTIDASE AMPH"/>
    <property type="match status" value="1"/>
</dbReference>
<name>A0ABV0M5X8_9HYPH</name>
<dbReference type="PANTHER" id="PTHR46825:SF9">
    <property type="entry name" value="BETA-LACTAMASE-RELATED DOMAIN-CONTAINING PROTEIN"/>
    <property type="match status" value="1"/>
</dbReference>
<gene>
    <name evidence="2" type="ORF">ABK249_20240</name>
</gene>
<evidence type="ECO:0000259" key="1">
    <source>
        <dbReference type="Pfam" id="PF00144"/>
    </source>
</evidence>
<protein>
    <submittedName>
        <fullName evidence="2">Serine hydrolase domain-containing protein</fullName>
        <ecNumber evidence="2">3.1.1.103</ecNumber>
    </submittedName>
</protein>
<dbReference type="InterPro" id="IPR012338">
    <property type="entry name" value="Beta-lactam/transpept-like"/>
</dbReference>
<organism evidence="2 3">
    <name type="scientific">Neorhizobium phenanthreniclasticum</name>
    <dbReference type="NCBI Taxonomy" id="3157917"/>
    <lineage>
        <taxon>Bacteria</taxon>
        <taxon>Pseudomonadati</taxon>
        <taxon>Pseudomonadota</taxon>
        <taxon>Alphaproteobacteria</taxon>
        <taxon>Hyphomicrobiales</taxon>
        <taxon>Rhizobiaceae</taxon>
        <taxon>Rhizobium/Agrobacterium group</taxon>
        <taxon>Neorhizobium</taxon>
    </lineage>
</organism>
<dbReference type="Proteomes" id="UP001496627">
    <property type="component" value="Unassembled WGS sequence"/>
</dbReference>
<dbReference type="EC" id="3.1.1.103" evidence="2"/>
<proteinExistence type="predicted"/>
<dbReference type="EMBL" id="JBEAAL010000017">
    <property type="protein sequence ID" value="MEQ1407266.1"/>
    <property type="molecule type" value="Genomic_DNA"/>
</dbReference>
<dbReference type="InterPro" id="IPR001466">
    <property type="entry name" value="Beta-lactam-related"/>
</dbReference>
<dbReference type="Pfam" id="PF00144">
    <property type="entry name" value="Beta-lactamase"/>
    <property type="match status" value="1"/>
</dbReference>
<dbReference type="GO" id="GO:0016787">
    <property type="term" value="F:hydrolase activity"/>
    <property type="evidence" value="ECO:0007669"/>
    <property type="project" value="UniProtKB-KW"/>
</dbReference>
<dbReference type="Gene3D" id="3.40.710.10">
    <property type="entry name" value="DD-peptidase/beta-lactamase superfamily"/>
    <property type="match status" value="1"/>
</dbReference>
<feature type="domain" description="Beta-lactamase-related" evidence="1">
    <location>
        <begin position="25"/>
        <end position="326"/>
    </location>
</feature>
<dbReference type="RefSeq" id="WP_081952703.1">
    <property type="nucleotide sequence ID" value="NZ_JBEAAL010000017.1"/>
</dbReference>
<evidence type="ECO:0000313" key="2">
    <source>
        <dbReference type="EMBL" id="MEQ1407266.1"/>
    </source>
</evidence>
<keyword evidence="2" id="KW-0378">Hydrolase</keyword>
<reference evidence="2 3" key="1">
    <citation type="submission" date="2024-05" db="EMBL/GenBank/DDBJ databases">
        <title>Neorhizobium sp. Rsf11, a plant growth promoting and heavy metal resistant PAH-degrader.</title>
        <authorList>
            <person name="Golubev S.N."/>
            <person name="Muratova A.Y."/>
            <person name="Markelova M.I."/>
        </authorList>
    </citation>
    <scope>NUCLEOTIDE SEQUENCE [LARGE SCALE GENOMIC DNA]</scope>
    <source>
        <strain evidence="2 3">Rsf11</strain>
    </source>
</reference>
<keyword evidence="3" id="KW-1185">Reference proteome</keyword>
<dbReference type="InterPro" id="IPR050491">
    <property type="entry name" value="AmpC-like"/>
</dbReference>
<dbReference type="SUPFAM" id="SSF56601">
    <property type="entry name" value="beta-lactamase/transpeptidase-like"/>
    <property type="match status" value="1"/>
</dbReference>